<dbReference type="STRING" id="1441930.Z042_24920"/>
<sequence length="175" mass="18687">MNQWQRILCIAWVLLLSVPVQAVENLLFKGTLVNAPCTLRPGSEALELSFGTVIDKYLYSNTRTPTKPFKVYLDDCDTAVMTGVKLTFIGTESSALPGLLALDAASIARGVAVGIETNGGQALPLNVQGPLTLLVPGDMAVALQAYVQAEPAALANREIVQGPFMATATFMLEYQ</sequence>
<dbReference type="Proteomes" id="UP000019030">
    <property type="component" value="Chromosome"/>
</dbReference>
<dbReference type="OrthoDB" id="6462343at2"/>
<name>W0LJ90_9GAMM</name>
<dbReference type="InterPro" id="IPR050263">
    <property type="entry name" value="Bact_Fimbrial_Adh_Pro"/>
</dbReference>
<evidence type="ECO:0000313" key="3">
    <source>
        <dbReference type="Proteomes" id="UP000019030"/>
    </source>
</evidence>
<dbReference type="AlphaFoldDB" id="W0LJ90"/>
<accession>W0LJ90</accession>
<dbReference type="InterPro" id="IPR000259">
    <property type="entry name" value="Adhesion_dom_fimbrial"/>
</dbReference>
<dbReference type="RefSeq" id="WP_024910682.1">
    <property type="nucleotide sequence ID" value="NZ_CP007044.2"/>
</dbReference>
<feature type="domain" description="Fimbrial-type adhesion" evidence="1">
    <location>
        <begin position="28"/>
        <end position="175"/>
    </location>
</feature>
<dbReference type="PANTHER" id="PTHR33420">
    <property type="entry name" value="FIMBRIAL SUBUNIT ELFA-RELATED"/>
    <property type="match status" value="1"/>
</dbReference>
<dbReference type="GO" id="GO:0009289">
    <property type="term" value="C:pilus"/>
    <property type="evidence" value="ECO:0007669"/>
    <property type="project" value="InterPro"/>
</dbReference>
<dbReference type="HOGENOM" id="CLU_088965_3_3_6"/>
<dbReference type="EMBL" id="CP007044">
    <property type="protein sequence ID" value="AHG22489.1"/>
    <property type="molecule type" value="Genomic_DNA"/>
</dbReference>
<dbReference type="InterPro" id="IPR008966">
    <property type="entry name" value="Adhesion_dom_sf"/>
</dbReference>
<evidence type="ECO:0000313" key="2">
    <source>
        <dbReference type="EMBL" id="AHG22489.1"/>
    </source>
</evidence>
<dbReference type="PATRIC" id="fig|1441930.4.peg.4935"/>
<gene>
    <name evidence="2" type="ORF">Z042_24920</name>
</gene>
<dbReference type="KEGG" id="sfo:Z042_24920"/>
<dbReference type="SUPFAM" id="SSF49401">
    <property type="entry name" value="Bacterial adhesins"/>
    <property type="match status" value="1"/>
</dbReference>
<reference evidence="2 3" key="1">
    <citation type="submission" date="2014-01" db="EMBL/GenBank/DDBJ databases">
        <title>Isolation of Serratia multitudinisentens RB-25 from Ex-Landfill site.</title>
        <authorList>
            <person name="Robson E.H.J."/>
        </authorList>
    </citation>
    <scope>NUCLEOTIDE SEQUENCE [LARGE SCALE GENOMIC DNA]</scope>
    <source>
        <strain evidence="2 3">RB-25</strain>
    </source>
</reference>
<dbReference type="InterPro" id="IPR036937">
    <property type="entry name" value="Adhesion_dom_fimbrial_sf"/>
</dbReference>
<dbReference type="GO" id="GO:0043709">
    <property type="term" value="P:cell adhesion involved in single-species biofilm formation"/>
    <property type="evidence" value="ECO:0007669"/>
    <property type="project" value="TreeGrafter"/>
</dbReference>
<dbReference type="PANTHER" id="PTHR33420:SF9">
    <property type="entry name" value="MINOR FIMBRIAL SUBUNIT"/>
    <property type="match status" value="1"/>
</dbReference>
<reference evidence="2 3" key="2">
    <citation type="submission" date="2015-03" db="EMBL/GenBank/DDBJ databases">
        <authorList>
            <person name="Chan K.-G."/>
        </authorList>
    </citation>
    <scope>NUCLEOTIDE SEQUENCE [LARGE SCALE GENOMIC DNA]</scope>
    <source>
        <strain evidence="2 3">RB-25</strain>
    </source>
</reference>
<evidence type="ECO:0000259" key="1">
    <source>
        <dbReference type="Pfam" id="PF00419"/>
    </source>
</evidence>
<keyword evidence="3" id="KW-1185">Reference proteome</keyword>
<proteinExistence type="predicted"/>
<organism evidence="2 3">
    <name type="scientific">Chania multitudinisentens RB-25</name>
    <dbReference type="NCBI Taxonomy" id="1441930"/>
    <lineage>
        <taxon>Bacteria</taxon>
        <taxon>Pseudomonadati</taxon>
        <taxon>Pseudomonadota</taxon>
        <taxon>Gammaproteobacteria</taxon>
        <taxon>Enterobacterales</taxon>
        <taxon>Yersiniaceae</taxon>
        <taxon>Chania</taxon>
    </lineage>
</organism>
<dbReference type="Pfam" id="PF00419">
    <property type="entry name" value="Fimbrial"/>
    <property type="match status" value="1"/>
</dbReference>
<dbReference type="eggNOG" id="COG3539">
    <property type="taxonomic scope" value="Bacteria"/>
</dbReference>
<protein>
    <recommendedName>
        <fullName evidence="1">Fimbrial-type adhesion domain-containing protein</fullName>
    </recommendedName>
</protein>
<dbReference type="Gene3D" id="2.60.40.1090">
    <property type="entry name" value="Fimbrial-type adhesion domain"/>
    <property type="match status" value="1"/>
</dbReference>